<dbReference type="GO" id="GO:0004420">
    <property type="term" value="F:hydroxymethylglutaryl-CoA reductase (NADPH) activity"/>
    <property type="evidence" value="ECO:0007669"/>
    <property type="project" value="UniProtKB-EC"/>
</dbReference>
<comment type="similarity">
    <text evidence="1">Belongs to the HMG-CoA reductase family.</text>
</comment>
<dbReference type="OrthoDB" id="310654at2759"/>
<dbReference type="Gene3D" id="3.90.770.10">
    <property type="entry name" value="3-hydroxy-3-methylglutaryl-coenzyme A Reductase, Chain A, domain 2"/>
    <property type="match status" value="1"/>
</dbReference>
<evidence type="ECO:0000313" key="5">
    <source>
        <dbReference type="Proteomes" id="UP001153618"/>
    </source>
</evidence>
<comment type="caution">
    <text evidence="4">The sequence shown here is derived from an EMBL/GenBank/DDBJ whole genome shotgun (WGS) entry which is preliminary data.</text>
</comment>
<organism evidence="4 5">
    <name type="scientific">Penicillium olsonii</name>
    <dbReference type="NCBI Taxonomy" id="99116"/>
    <lineage>
        <taxon>Eukaryota</taxon>
        <taxon>Fungi</taxon>
        <taxon>Dikarya</taxon>
        <taxon>Ascomycota</taxon>
        <taxon>Pezizomycotina</taxon>
        <taxon>Eurotiomycetes</taxon>
        <taxon>Eurotiomycetidae</taxon>
        <taxon>Eurotiales</taxon>
        <taxon>Aspergillaceae</taxon>
        <taxon>Penicillium</taxon>
    </lineage>
</organism>
<dbReference type="PRINTS" id="PR00071">
    <property type="entry name" value="HMGCOARDTASE"/>
</dbReference>
<keyword evidence="3" id="KW-0560">Oxidoreductase</keyword>
<protein>
    <recommendedName>
        <fullName evidence="2">hydroxymethylglutaryl-CoA reductase (NADPH)</fullName>
        <ecNumber evidence="2">1.1.1.34</ecNumber>
    </recommendedName>
</protein>
<dbReference type="InterPro" id="IPR009023">
    <property type="entry name" value="HMG_CoA_Rdtase_NAD(P)-bd_sf"/>
</dbReference>
<dbReference type="InterPro" id="IPR023076">
    <property type="entry name" value="HMG_CoA_Rdtase_CS"/>
</dbReference>
<dbReference type="InterPro" id="IPR002202">
    <property type="entry name" value="HMG_CoA_Rdtase"/>
</dbReference>
<dbReference type="SUPFAM" id="SSF56542">
    <property type="entry name" value="Substrate-binding domain of HMG-CoA reductase"/>
    <property type="match status" value="1"/>
</dbReference>
<dbReference type="InterPro" id="IPR023074">
    <property type="entry name" value="HMG_CoA_Rdtase_cat_sf"/>
</dbReference>
<dbReference type="SUPFAM" id="SSF55035">
    <property type="entry name" value="NAD-binding domain of HMG-CoA reductase"/>
    <property type="match status" value="1"/>
</dbReference>
<dbReference type="PROSITE" id="PS00318">
    <property type="entry name" value="HMG_COA_REDUCTASE_2"/>
    <property type="match status" value="1"/>
</dbReference>
<dbReference type="EMBL" id="CAJVOS010000016">
    <property type="protein sequence ID" value="CAG8057721.1"/>
    <property type="molecule type" value="Genomic_DNA"/>
</dbReference>
<gene>
    <name evidence="4" type="ORF">POLS_LOCUS3452</name>
</gene>
<dbReference type="AlphaFoldDB" id="A0A9W4HM84"/>
<reference evidence="4" key="1">
    <citation type="submission" date="2021-07" db="EMBL/GenBank/DDBJ databases">
        <authorList>
            <person name="Branca A.L. A."/>
        </authorList>
    </citation>
    <scope>NUCLEOTIDE SEQUENCE</scope>
</reference>
<dbReference type="GO" id="GO:0015936">
    <property type="term" value="P:coenzyme A metabolic process"/>
    <property type="evidence" value="ECO:0007669"/>
    <property type="project" value="InterPro"/>
</dbReference>
<dbReference type="Pfam" id="PF00368">
    <property type="entry name" value="HMG-CoA_red"/>
    <property type="match status" value="1"/>
</dbReference>
<dbReference type="PANTHER" id="PTHR10572:SF24">
    <property type="entry name" value="3-HYDROXY-3-METHYLGLUTARYL-COENZYME A REDUCTASE"/>
    <property type="match status" value="1"/>
</dbReference>
<evidence type="ECO:0000256" key="2">
    <source>
        <dbReference type="ARBA" id="ARBA00012999"/>
    </source>
</evidence>
<dbReference type="Gene3D" id="3.30.70.420">
    <property type="entry name" value="Hydroxymethylglutaryl-CoA reductase, class I/II, NAD/NADP-binding domain"/>
    <property type="match status" value="1"/>
</dbReference>
<name>A0A9W4HM84_PENOL</name>
<proteinExistence type="inferred from homology"/>
<sequence>MRSEVQAFTCCYEWLLKYRDTLRGKALQSFSGGPIKADREDLSHIRIENCVGFVSVPLGIAGPLRVAGPDLQLERAFAPLATTEAALVASCSRGCKAFNLCGGLQFDILGNSISRAPVFGFETPKEAIAFARFVPEIQGEFAKSAESTSRHLRFQNMVSHIIGSTVHLFISYHCGDATGQNMVTIATQHACDKLVEYLQGGQHRVKFTRIEGQLSSDKKPSWSNVKHGRGVEVIAWGSLSNEVCESVLGCTSESLYTLIRTLKDGGIRNGQFGDNLNTANIIAAIFISTGQDAGSIAEASWTHLVPEYDHTTKDLQLSLYCPSLPVGVVGGGTGYESQKECLKMMNCVGPGKKEQLAGLIASFALALEISTGAAAASNTFSESHQRLARGVDSLPRSKI</sequence>
<dbReference type="EC" id="1.1.1.34" evidence="2"/>
<evidence type="ECO:0000313" key="4">
    <source>
        <dbReference type="EMBL" id="CAG8057721.1"/>
    </source>
</evidence>
<dbReference type="InterPro" id="IPR009029">
    <property type="entry name" value="HMG_CoA_Rdtase_sub-bd_dom_sf"/>
</dbReference>
<dbReference type="PROSITE" id="PS50065">
    <property type="entry name" value="HMG_COA_REDUCTASE_4"/>
    <property type="match status" value="1"/>
</dbReference>
<accession>A0A9W4HM84</accession>
<evidence type="ECO:0000256" key="3">
    <source>
        <dbReference type="ARBA" id="ARBA00023002"/>
    </source>
</evidence>
<dbReference type="Proteomes" id="UP001153618">
    <property type="component" value="Unassembled WGS sequence"/>
</dbReference>
<keyword evidence="5" id="KW-1185">Reference proteome</keyword>
<dbReference type="PANTHER" id="PTHR10572">
    <property type="entry name" value="3-HYDROXY-3-METHYLGLUTARYL-COENZYME A REDUCTASE"/>
    <property type="match status" value="1"/>
</dbReference>
<evidence type="ECO:0000256" key="1">
    <source>
        <dbReference type="ARBA" id="ARBA00007661"/>
    </source>
</evidence>